<dbReference type="InterPro" id="IPR036259">
    <property type="entry name" value="MFS_trans_sf"/>
</dbReference>
<keyword evidence="4 14" id="KW-0812">Transmembrane</keyword>
<gene>
    <name evidence="17" type="primary">LOC117566656</name>
</gene>
<evidence type="ECO:0000313" key="17">
    <source>
        <dbReference type="RefSeq" id="XP_034102091.1"/>
    </source>
</evidence>
<dbReference type="SUPFAM" id="SSF103473">
    <property type="entry name" value="MFS general substrate transporter"/>
    <property type="match status" value="1"/>
</dbReference>
<dbReference type="Proteomes" id="UP000515160">
    <property type="component" value="Chromosome 3"/>
</dbReference>
<evidence type="ECO:0000256" key="3">
    <source>
        <dbReference type="ARBA" id="ARBA00022448"/>
    </source>
</evidence>
<feature type="region of interest" description="Disordered" evidence="13">
    <location>
        <begin position="458"/>
        <end position="482"/>
    </location>
</feature>
<dbReference type="PANTHER" id="PTHR11662:SF280">
    <property type="entry name" value="FI21844P1-RELATED"/>
    <property type="match status" value="1"/>
</dbReference>
<feature type="domain" description="Major facilitator superfamily (MFS) profile" evidence="15">
    <location>
        <begin position="18"/>
        <end position="444"/>
    </location>
</feature>
<dbReference type="InterPro" id="IPR050382">
    <property type="entry name" value="MFS_Na/Anion_cotransporter"/>
</dbReference>
<feature type="transmembrane region" description="Helical" evidence="14">
    <location>
        <begin position="154"/>
        <end position="173"/>
    </location>
</feature>
<keyword evidence="6 14" id="KW-1133">Transmembrane helix</keyword>
<evidence type="ECO:0000256" key="14">
    <source>
        <dbReference type="SAM" id="Phobius"/>
    </source>
</evidence>
<dbReference type="Pfam" id="PF07690">
    <property type="entry name" value="MFS_1"/>
    <property type="match status" value="1"/>
</dbReference>
<dbReference type="GO" id="GO:0006814">
    <property type="term" value="P:sodium ion transport"/>
    <property type="evidence" value="ECO:0007669"/>
    <property type="project" value="UniProtKB-KW"/>
</dbReference>
<dbReference type="GO" id="GO:0006820">
    <property type="term" value="P:monoatomic anion transport"/>
    <property type="evidence" value="ECO:0007669"/>
    <property type="project" value="TreeGrafter"/>
</dbReference>
<dbReference type="InterPro" id="IPR020846">
    <property type="entry name" value="MFS_dom"/>
</dbReference>
<feature type="transmembrane region" description="Helical" evidence="14">
    <location>
        <begin position="92"/>
        <end position="111"/>
    </location>
</feature>
<evidence type="ECO:0000256" key="7">
    <source>
        <dbReference type="ARBA" id="ARBA00023053"/>
    </source>
</evidence>
<evidence type="ECO:0000256" key="11">
    <source>
        <dbReference type="ARBA" id="ARBA00054632"/>
    </source>
</evidence>
<feature type="transmembrane region" description="Helical" evidence="14">
    <location>
        <begin position="351"/>
        <end position="376"/>
    </location>
</feature>
<feature type="compositionally biased region" description="Basic and acidic residues" evidence="13">
    <location>
        <begin position="471"/>
        <end position="482"/>
    </location>
</feature>
<protein>
    <recommendedName>
        <fullName evidence="12">Putative inorganic phosphate cotransporter</fullName>
    </recommendedName>
</protein>
<dbReference type="FunFam" id="1.20.1250.20:FF:000144">
    <property type="entry name" value="Picot, isoform B"/>
    <property type="match status" value="1"/>
</dbReference>
<dbReference type="GeneID" id="117566656"/>
<keyword evidence="16" id="KW-1185">Reference proteome</keyword>
<dbReference type="GO" id="GO:0015293">
    <property type="term" value="F:symporter activity"/>
    <property type="evidence" value="ECO:0007669"/>
    <property type="project" value="UniProtKB-KW"/>
</dbReference>
<keyword evidence="8" id="KW-0406">Ion transport</keyword>
<feature type="transmembrane region" description="Helical" evidence="14">
    <location>
        <begin position="388"/>
        <end position="410"/>
    </location>
</feature>
<feature type="transmembrane region" description="Helical" evidence="14">
    <location>
        <begin position="185"/>
        <end position="204"/>
    </location>
</feature>
<evidence type="ECO:0000256" key="2">
    <source>
        <dbReference type="ARBA" id="ARBA00008586"/>
    </source>
</evidence>
<dbReference type="PROSITE" id="PS50850">
    <property type="entry name" value="MFS"/>
    <property type="match status" value="1"/>
</dbReference>
<dbReference type="RefSeq" id="XP_034102091.1">
    <property type="nucleotide sequence ID" value="XM_034246200.2"/>
</dbReference>
<evidence type="ECO:0000256" key="13">
    <source>
        <dbReference type="SAM" id="MobiDB-lite"/>
    </source>
</evidence>
<feature type="transmembrane region" description="Helical" evidence="14">
    <location>
        <begin position="117"/>
        <end position="142"/>
    </location>
</feature>
<feature type="transmembrane region" description="Helical" evidence="14">
    <location>
        <begin position="65"/>
        <end position="85"/>
    </location>
</feature>
<name>A0A6P8WEN9_DROAB</name>
<sequence>MSSETADKGPIIGIRHLQAALLFLCICVNYIGRNNVSVALVAMTNAATTNPDFPEYDWTEVQKSYILSSFYWGYVITQFPAGFLVRRIGAKNVLMICTVLTTVLSALTPYFISWGGWEAFCVLRVSVGLSQGLMFPGLLAHIAKWSPPKDRNRIGVITYAGAACGLLLAMAISGLIAEGPMGWPGIYYITAGLCGVWCILWLVLAADNAPSSRWITRAECELIERSMQRTDGFHAQKIPIPWRAIWTSVPFYALLTVSASQSWSGSTMNQQTPAYMRGVLDMDIKSNALYSALPYLAMWGMSFVYLIIADLIMAKKWMTLNMMRKSLNTVSSWGPAALLVWIGFLDKEQTTLAIALMTIKSGIGAGDGLGSIITVIDMSPNHAGMVMAIVNGLSTILSLLTPLVVGVVVTDTSSRVQWQIIFGLTAAILFVGNLVYIIWGSTDLQRWDAVDFLKPRDVERSPTELKSSSKQAKDVPSKQLEY</sequence>
<evidence type="ECO:0000256" key="1">
    <source>
        <dbReference type="ARBA" id="ARBA00004141"/>
    </source>
</evidence>
<keyword evidence="9 14" id="KW-0472">Membrane</keyword>
<evidence type="ECO:0000256" key="8">
    <source>
        <dbReference type="ARBA" id="ARBA00023065"/>
    </source>
</evidence>
<evidence type="ECO:0000256" key="12">
    <source>
        <dbReference type="ARBA" id="ARBA00068450"/>
    </source>
</evidence>
<comment type="similarity">
    <text evidence="2">Belongs to the major facilitator superfamily. Sodium/anion cotransporter family.</text>
</comment>
<evidence type="ECO:0000256" key="5">
    <source>
        <dbReference type="ARBA" id="ARBA00022847"/>
    </source>
</evidence>
<dbReference type="PANTHER" id="PTHR11662">
    <property type="entry name" value="SOLUTE CARRIER FAMILY 17"/>
    <property type="match status" value="1"/>
</dbReference>
<feature type="transmembrane region" description="Helical" evidence="14">
    <location>
        <begin position="292"/>
        <end position="314"/>
    </location>
</feature>
<comment type="subcellular location">
    <subcellularLocation>
        <location evidence="1">Membrane</location>
        <topology evidence="1">Multi-pass membrane protein</topology>
    </subcellularLocation>
</comment>
<evidence type="ECO:0000256" key="9">
    <source>
        <dbReference type="ARBA" id="ARBA00023136"/>
    </source>
</evidence>
<evidence type="ECO:0000256" key="10">
    <source>
        <dbReference type="ARBA" id="ARBA00023201"/>
    </source>
</evidence>
<dbReference type="FunFam" id="1.20.1250.20:FF:000003">
    <property type="entry name" value="Solute carrier family 17 member 3"/>
    <property type="match status" value="1"/>
</dbReference>
<dbReference type="InterPro" id="IPR011701">
    <property type="entry name" value="MFS"/>
</dbReference>
<comment type="function">
    <text evidence="11">May be an inorganic phosphate cotransporter.</text>
</comment>
<feature type="transmembrane region" description="Helical" evidence="14">
    <location>
        <begin position="416"/>
        <end position="439"/>
    </location>
</feature>
<keyword evidence="10" id="KW-0739">Sodium transport</keyword>
<evidence type="ECO:0000259" key="15">
    <source>
        <dbReference type="PROSITE" id="PS50850"/>
    </source>
</evidence>
<proteinExistence type="inferred from homology"/>
<organism evidence="16 17">
    <name type="scientific">Drosophila albomicans</name>
    <name type="common">Fruit fly</name>
    <dbReference type="NCBI Taxonomy" id="7291"/>
    <lineage>
        <taxon>Eukaryota</taxon>
        <taxon>Metazoa</taxon>
        <taxon>Ecdysozoa</taxon>
        <taxon>Arthropoda</taxon>
        <taxon>Hexapoda</taxon>
        <taxon>Insecta</taxon>
        <taxon>Pterygota</taxon>
        <taxon>Neoptera</taxon>
        <taxon>Endopterygota</taxon>
        <taxon>Diptera</taxon>
        <taxon>Brachycera</taxon>
        <taxon>Muscomorpha</taxon>
        <taxon>Ephydroidea</taxon>
        <taxon>Drosophilidae</taxon>
        <taxon>Drosophila</taxon>
    </lineage>
</organism>
<dbReference type="OrthoDB" id="2985014at2759"/>
<evidence type="ECO:0000313" key="16">
    <source>
        <dbReference type="Proteomes" id="UP000515160"/>
    </source>
</evidence>
<dbReference type="GO" id="GO:0016020">
    <property type="term" value="C:membrane"/>
    <property type="evidence" value="ECO:0007669"/>
    <property type="project" value="UniProtKB-SubCell"/>
</dbReference>
<keyword evidence="3" id="KW-0813">Transport</keyword>
<feature type="transmembrane region" description="Helical" evidence="14">
    <location>
        <begin position="326"/>
        <end position="345"/>
    </location>
</feature>
<accession>A0A6P8WEN9</accession>
<keyword evidence="5" id="KW-0769">Symport</keyword>
<dbReference type="Gene3D" id="1.20.1250.20">
    <property type="entry name" value="MFS general substrate transporter like domains"/>
    <property type="match status" value="2"/>
</dbReference>
<keyword evidence="7" id="KW-0915">Sodium</keyword>
<dbReference type="AlphaFoldDB" id="A0A6P8WEN9"/>
<evidence type="ECO:0000256" key="4">
    <source>
        <dbReference type="ARBA" id="ARBA00022692"/>
    </source>
</evidence>
<evidence type="ECO:0000256" key="6">
    <source>
        <dbReference type="ARBA" id="ARBA00022989"/>
    </source>
</evidence>
<reference evidence="17" key="1">
    <citation type="submission" date="2025-08" db="UniProtKB">
        <authorList>
            <consortium name="RefSeq"/>
        </authorList>
    </citation>
    <scope>IDENTIFICATION</scope>
    <source>
        <strain evidence="17">15112-1751.03</strain>
        <tissue evidence="17">Whole Adult</tissue>
    </source>
</reference>